<dbReference type="RefSeq" id="WP_125692030.1">
    <property type="nucleotide sequence ID" value="NZ_JBHSSK010000007.1"/>
</dbReference>
<comment type="caution">
    <text evidence="1">The sequence shown here is derived from an EMBL/GenBank/DDBJ whole genome shotgun (WGS) entry which is preliminary data.</text>
</comment>
<dbReference type="EMBL" id="JBHSSK010000007">
    <property type="protein sequence ID" value="MFC6206385.1"/>
    <property type="molecule type" value="Genomic_DNA"/>
</dbReference>
<evidence type="ECO:0000313" key="2">
    <source>
        <dbReference type="Proteomes" id="UP001596254"/>
    </source>
</evidence>
<gene>
    <name evidence="1" type="ORF">ACFP1G_02685</name>
</gene>
<protein>
    <recommendedName>
        <fullName evidence="3">DUF4440 domain-containing protein</fullName>
    </recommendedName>
</protein>
<evidence type="ECO:0000313" key="1">
    <source>
        <dbReference type="EMBL" id="MFC6206385.1"/>
    </source>
</evidence>
<organism evidence="1 2">
    <name type="scientific">Levilactobacillus tongjiangensis</name>
    <dbReference type="NCBI Taxonomy" id="2486023"/>
    <lineage>
        <taxon>Bacteria</taxon>
        <taxon>Bacillati</taxon>
        <taxon>Bacillota</taxon>
        <taxon>Bacilli</taxon>
        <taxon>Lactobacillales</taxon>
        <taxon>Lactobacillaceae</taxon>
        <taxon>Levilactobacillus</taxon>
    </lineage>
</organism>
<name>A0ABW1SQF8_9LACO</name>
<reference evidence="2" key="1">
    <citation type="journal article" date="2019" name="Int. J. Syst. Evol. Microbiol.">
        <title>The Global Catalogue of Microorganisms (GCM) 10K type strain sequencing project: providing services to taxonomists for standard genome sequencing and annotation.</title>
        <authorList>
            <consortium name="The Broad Institute Genomics Platform"/>
            <consortium name="The Broad Institute Genome Sequencing Center for Infectious Disease"/>
            <person name="Wu L."/>
            <person name="Ma J."/>
        </authorList>
    </citation>
    <scope>NUCLEOTIDE SEQUENCE [LARGE SCALE GENOMIC DNA]</scope>
    <source>
        <strain evidence="2">CCM 8905</strain>
    </source>
</reference>
<proteinExistence type="predicted"/>
<dbReference type="Proteomes" id="UP001596254">
    <property type="component" value="Unassembled WGS sequence"/>
</dbReference>
<evidence type="ECO:0008006" key="3">
    <source>
        <dbReference type="Google" id="ProtNLM"/>
    </source>
</evidence>
<accession>A0ABW1SQF8</accession>
<sequence length="125" mass="14199">MQPSPLTLLACCDQLTVALVHRDICWLNQGLAVTAKRHSRQGIVQAKYDWIDAIQNENLTYTHIGSPTHSEVIDHCGRVQVKATMHAVNQPTTPVFLQLTFIWDHGCWQLSQERDLSKKPIDWIG</sequence>
<keyword evidence="2" id="KW-1185">Reference proteome</keyword>